<evidence type="ECO:0000313" key="18">
    <source>
        <dbReference type="Proteomes" id="UP001303760"/>
    </source>
</evidence>
<evidence type="ECO:0000256" key="13">
    <source>
        <dbReference type="SAM" id="MobiDB-lite"/>
    </source>
</evidence>
<keyword evidence="4" id="KW-0436">Ligase</keyword>
<dbReference type="Pfam" id="PF04488">
    <property type="entry name" value="Gly_transf_sug"/>
    <property type="match status" value="1"/>
</dbReference>
<dbReference type="InterPro" id="IPR029044">
    <property type="entry name" value="Nucleotide-diphossugar_trans"/>
</dbReference>
<evidence type="ECO:0000256" key="2">
    <source>
        <dbReference type="ARBA" id="ARBA00006432"/>
    </source>
</evidence>
<dbReference type="PANTHER" id="PTHR43201">
    <property type="entry name" value="ACYL-COA SYNTHETASE"/>
    <property type="match status" value="1"/>
</dbReference>
<dbReference type="InterPro" id="IPR042099">
    <property type="entry name" value="ANL_N_sf"/>
</dbReference>
<dbReference type="InterPro" id="IPR000873">
    <property type="entry name" value="AMP-dep_synth/lig_dom"/>
</dbReference>
<evidence type="ECO:0000256" key="7">
    <source>
        <dbReference type="ARBA" id="ARBA00022692"/>
    </source>
</evidence>
<feature type="signal peptide" evidence="14">
    <location>
        <begin position="1"/>
        <end position="24"/>
    </location>
</feature>
<keyword evidence="18" id="KW-1185">Reference proteome</keyword>
<evidence type="ECO:0000256" key="12">
    <source>
        <dbReference type="ARBA" id="ARBA00060399"/>
    </source>
</evidence>
<feature type="region of interest" description="Disordered" evidence="13">
    <location>
        <begin position="31"/>
        <end position="63"/>
    </location>
</feature>
<evidence type="ECO:0000256" key="5">
    <source>
        <dbReference type="ARBA" id="ARBA00022676"/>
    </source>
</evidence>
<evidence type="ECO:0000259" key="15">
    <source>
        <dbReference type="Pfam" id="PF00501"/>
    </source>
</evidence>
<dbReference type="EMBL" id="MU860056">
    <property type="protein sequence ID" value="KAK4239732.1"/>
    <property type="molecule type" value="Genomic_DNA"/>
</dbReference>
<evidence type="ECO:0000256" key="11">
    <source>
        <dbReference type="ARBA" id="ARBA00023136"/>
    </source>
</evidence>
<evidence type="ECO:0000256" key="4">
    <source>
        <dbReference type="ARBA" id="ARBA00022598"/>
    </source>
</evidence>
<evidence type="ECO:0008006" key="19">
    <source>
        <dbReference type="Google" id="ProtNLM"/>
    </source>
</evidence>
<reference evidence="17" key="2">
    <citation type="submission" date="2023-05" db="EMBL/GenBank/DDBJ databases">
        <authorList>
            <consortium name="Lawrence Berkeley National Laboratory"/>
            <person name="Steindorff A."/>
            <person name="Hensen N."/>
            <person name="Bonometti L."/>
            <person name="Westerberg I."/>
            <person name="Brannstrom I.O."/>
            <person name="Guillou S."/>
            <person name="Cros-Aarteil S."/>
            <person name="Calhoun S."/>
            <person name="Haridas S."/>
            <person name="Kuo A."/>
            <person name="Mondo S."/>
            <person name="Pangilinan J."/>
            <person name="Riley R."/>
            <person name="Labutti K."/>
            <person name="Andreopoulos B."/>
            <person name="Lipzen A."/>
            <person name="Chen C."/>
            <person name="Yanf M."/>
            <person name="Daum C."/>
            <person name="Ng V."/>
            <person name="Clum A."/>
            <person name="Ohm R."/>
            <person name="Martin F."/>
            <person name="Silar P."/>
            <person name="Natvig D."/>
            <person name="Lalanne C."/>
            <person name="Gautier V."/>
            <person name="Ament-Velasquez S.L."/>
            <person name="Kruys A."/>
            <person name="Hutchinson M.I."/>
            <person name="Powell A.J."/>
            <person name="Barry K."/>
            <person name="Miller A.N."/>
            <person name="Grigoriev I.V."/>
            <person name="Debuchy R."/>
            <person name="Gladieux P."/>
            <person name="Thoren M.H."/>
            <person name="Johannesson H."/>
        </authorList>
    </citation>
    <scope>NUCLEOTIDE SEQUENCE</scope>
    <source>
        <strain evidence="17">CBS 532.94</strain>
    </source>
</reference>
<dbReference type="PANTHER" id="PTHR43201:SF30">
    <property type="entry name" value="AMP-DEPENDENT SYNTHETASE_LIGASE DOMAIN-CONTAINING PROTEIN"/>
    <property type="match status" value="1"/>
</dbReference>
<comment type="similarity">
    <text evidence="2">Belongs to the ATP-dependent AMP-binding enzyme family.</text>
</comment>
<keyword evidence="8" id="KW-0735">Signal-anchor</keyword>
<keyword evidence="14" id="KW-0732">Signal</keyword>
<dbReference type="InterPro" id="IPR020845">
    <property type="entry name" value="AMP-binding_CS"/>
</dbReference>
<comment type="subcellular location">
    <subcellularLocation>
        <location evidence="12">Endomembrane system</location>
        <topology evidence="12">Single-pass type II membrane protein</topology>
    </subcellularLocation>
    <subcellularLocation>
        <location evidence="1">Golgi apparatus membrane</location>
        <topology evidence="1">Single-pass membrane protein</topology>
    </subcellularLocation>
</comment>
<evidence type="ECO:0000256" key="9">
    <source>
        <dbReference type="ARBA" id="ARBA00022989"/>
    </source>
</evidence>
<dbReference type="Gene3D" id="3.30.300.30">
    <property type="match status" value="1"/>
</dbReference>
<reference evidence="17" key="1">
    <citation type="journal article" date="2023" name="Mol. Phylogenet. Evol.">
        <title>Genome-scale phylogeny and comparative genomics of the fungal order Sordariales.</title>
        <authorList>
            <person name="Hensen N."/>
            <person name="Bonometti L."/>
            <person name="Westerberg I."/>
            <person name="Brannstrom I.O."/>
            <person name="Guillou S."/>
            <person name="Cros-Aarteil S."/>
            <person name="Calhoun S."/>
            <person name="Haridas S."/>
            <person name="Kuo A."/>
            <person name="Mondo S."/>
            <person name="Pangilinan J."/>
            <person name="Riley R."/>
            <person name="LaButti K."/>
            <person name="Andreopoulos B."/>
            <person name="Lipzen A."/>
            <person name="Chen C."/>
            <person name="Yan M."/>
            <person name="Daum C."/>
            <person name="Ng V."/>
            <person name="Clum A."/>
            <person name="Steindorff A."/>
            <person name="Ohm R.A."/>
            <person name="Martin F."/>
            <person name="Silar P."/>
            <person name="Natvig D.O."/>
            <person name="Lalanne C."/>
            <person name="Gautier V."/>
            <person name="Ament-Velasquez S.L."/>
            <person name="Kruys A."/>
            <person name="Hutchinson M.I."/>
            <person name="Powell A.J."/>
            <person name="Barry K."/>
            <person name="Miller A.N."/>
            <person name="Grigoriev I.V."/>
            <person name="Debuchy R."/>
            <person name="Gladieux P."/>
            <person name="Hiltunen Thoren M."/>
            <person name="Johannesson H."/>
        </authorList>
    </citation>
    <scope>NUCLEOTIDE SEQUENCE</scope>
    <source>
        <strain evidence="17">CBS 532.94</strain>
    </source>
</reference>
<sequence>MLTFRRALVAAAFFLTVLFITTRSTSPAASLSATTASSDEKAPNSNAVHAGANRNKPFQQGQQPMQDISKMTLPEKLAYQFPYDVEMKFPAYIWQTWKWTPAHSEFQFREQEATWTEQHPGFIHEVITDQVAVHLLRLLYASVPEVLEAYDALPLPVLKADFFRYLILLARGGIYSDIDTYAIRSALEWIPESVPRNTVGLVIGIEADPDRPDWKDWYSRRIQFCQWTIQSKPGHPVLREIVTRITDQTLRRKRAGSLKDIIDKNVIEFTGPALWTDVIFEYFNDPRYFDMAQSPGPIDWHNFTGMETTKKVGDVIVLPITSFSPGVQQMGAKDYDDPMAFVKHDFEEHFASVVSQFGDRPAVISAVETTLSYEKLDLASNALAHSLRSLGVKKGDRVAVSLGNTAEFAALTYAIFKLGAILVPLNPGFNVKQVTAALNHLAVNILIIGAVTDLAYKPCRGRSNLPLLQTIVSDLECGRVEAPEIPTLKTIVLVDNSAAHPLSDFPPLASLRSLTPFTSLIPDLINIQFTSGTTSHPKAAMLSHTSILNNGALIAHRMGLEPSDLIVCPPPLFHCFGSVLGYMATATTGAAILFPSPAFDPLATLRMAAAHRATGLYGVATMFVAMFELLHHHLPQEQIDAFPTHLRKGIAAGSSVPESLMRKLYATLGLRDLVICYGMTETSPVSCMTSPADPFEKRTRSVGRVMPHTRVKIVDPADRNRVVPVGERGELAAAGYLVMQGYWGDEERTAEVRRVERDEEDGDREVIWMYSGDEASMDADGYVEITGRIKDLIIRGGENIHPLEIENCLFQHPLVAEVSVVGVPDERYGESVGAFVIAHEGVEAEGEAAKAGGEGTGGVLTKEMVREWVRTHLSTHLVPKHVWFVREYPKTASGKIQKFKLRETAKQLVEAGR</sequence>
<evidence type="ECO:0000256" key="1">
    <source>
        <dbReference type="ARBA" id="ARBA00004194"/>
    </source>
</evidence>
<gene>
    <name evidence="17" type="ORF">C8A03DRAFT_42662</name>
</gene>
<dbReference type="InterPro" id="IPR025110">
    <property type="entry name" value="AMP-bd_C"/>
</dbReference>
<evidence type="ECO:0000259" key="16">
    <source>
        <dbReference type="Pfam" id="PF13193"/>
    </source>
</evidence>
<dbReference type="InterPro" id="IPR045851">
    <property type="entry name" value="AMP-bd_C_sf"/>
</dbReference>
<protein>
    <recommendedName>
        <fullName evidence="19">Acetyl-CoA synthetase-like protein</fullName>
    </recommendedName>
</protein>
<evidence type="ECO:0000256" key="10">
    <source>
        <dbReference type="ARBA" id="ARBA00023034"/>
    </source>
</evidence>
<dbReference type="GO" id="GO:0000139">
    <property type="term" value="C:Golgi membrane"/>
    <property type="evidence" value="ECO:0007669"/>
    <property type="project" value="UniProtKB-SubCell"/>
</dbReference>
<feature type="chain" id="PRO_5042831181" description="Acetyl-CoA synthetase-like protein" evidence="14">
    <location>
        <begin position="25"/>
        <end position="913"/>
    </location>
</feature>
<keyword evidence="7" id="KW-0812">Transmembrane</keyword>
<comment type="similarity">
    <text evidence="3">Belongs to the glycosyltransferase 32 family.</text>
</comment>
<keyword evidence="11" id="KW-0472">Membrane</keyword>
<dbReference type="Gene3D" id="3.40.50.12780">
    <property type="entry name" value="N-terminal domain of ligase-like"/>
    <property type="match status" value="1"/>
</dbReference>
<accession>A0AAN7HCH3</accession>
<dbReference type="Gene3D" id="3.90.550.20">
    <property type="match status" value="1"/>
</dbReference>
<dbReference type="SUPFAM" id="SSF53448">
    <property type="entry name" value="Nucleotide-diphospho-sugar transferases"/>
    <property type="match status" value="1"/>
</dbReference>
<dbReference type="GO" id="GO:0016757">
    <property type="term" value="F:glycosyltransferase activity"/>
    <property type="evidence" value="ECO:0007669"/>
    <property type="project" value="UniProtKB-KW"/>
</dbReference>
<keyword evidence="10" id="KW-0333">Golgi apparatus</keyword>
<keyword evidence="9" id="KW-1133">Transmembrane helix</keyword>
<evidence type="ECO:0000256" key="6">
    <source>
        <dbReference type="ARBA" id="ARBA00022679"/>
    </source>
</evidence>
<feature type="domain" description="AMP-dependent synthetase/ligase" evidence="15">
    <location>
        <begin position="352"/>
        <end position="743"/>
    </location>
</feature>
<dbReference type="GO" id="GO:0009100">
    <property type="term" value="P:glycoprotein metabolic process"/>
    <property type="evidence" value="ECO:0007669"/>
    <property type="project" value="UniProtKB-ARBA"/>
</dbReference>
<dbReference type="GO" id="GO:0031956">
    <property type="term" value="F:medium-chain fatty acid-CoA ligase activity"/>
    <property type="evidence" value="ECO:0007669"/>
    <property type="project" value="TreeGrafter"/>
</dbReference>
<keyword evidence="5" id="KW-0328">Glycosyltransferase</keyword>
<name>A0AAN7HCH3_9PEZI</name>
<dbReference type="FunFam" id="3.30.300.30:FF:000008">
    <property type="entry name" value="2,3-dihydroxybenzoate-AMP ligase"/>
    <property type="match status" value="1"/>
</dbReference>
<dbReference type="Proteomes" id="UP001303760">
    <property type="component" value="Unassembled WGS sequence"/>
</dbReference>
<dbReference type="AlphaFoldDB" id="A0AAN7HCH3"/>
<evidence type="ECO:0000256" key="8">
    <source>
        <dbReference type="ARBA" id="ARBA00022968"/>
    </source>
</evidence>
<dbReference type="GO" id="GO:0006631">
    <property type="term" value="P:fatty acid metabolic process"/>
    <property type="evidence" value="ECO:0007669"/>
    <property type="project" value="TreeGrafter"/>
</dbReference>
<dbReference type="PROSITE" id="PS00455">
    <property type="entry name" value="AMP_BINDING"/>
    <property type="match status" value="1"/>
</dbReference>
<evidence type="ECO:0000256" key="3">
    <source>
        <dbReference type="ARBA" id="ARBA00009003"/>
    </source>
</evidence>
<organism evidence="17 18">
    <name type="scientific">Achaetomium macrosporum</name>
    <dbReference type="NCBI Taxonomy" id="79813"/>
    <lineage>
        <taxon>Eukaryota</taxon>
        <taxon>Fungi</taxon>
        <taxon>Dikarya</taxon>
        <taxon>Ascomycota</taxon>
        <taxon>Pezizomycotina</taxon>
        <taxon>Sordariomycetes</taxon>
        <taxon>Sordariomycetidae</taxon>
        <taxon>Sordariales</taxon>
        <taxon>Chaetomiaceae</taxon>
        <taxon>Achaetomium</taxon>
    </lineage>
</organism>
<evidence type="ECO:0000313" key="17">
    <source>
        <dbReference type="EMBL" id="KAK4239732.1"/>
    </source>
</evidence>
<dbReference type="InterPro" id="IPR007577">
    <property type="entry name" value="GlycoTrfase_DXD_sugar-bd_CS"/>
</dbReference>
<keyword evidence="6" id="KW-0808">Transferase</keyword>
<evidence type="ECO:0000256" key="14">
    <source>
        <dbReference type="SAM" id="SignalP"/>
    </source>
</evidence>
<dbReference type="SUPFAM" id="SSF56801">
    <property type="entry name" value="Acetyl-CoA synthetase-like"/>
    <property type="match status" value="1"/>
</dbReference>
<comment type="caution">
    <text evidence="17">The sequence shown here is derived from an EMBL/GenBank/DDBJ whole genome shotgun (WGS) entry which is preliminary data.</text>
</comment>
<proteinExistence type="inferred from homology"/>
<feature type="domain" description="AMP-binding enzyme C-terminal" evidence="16">
    <location>
        <begin position="804"/>
        <end position="895"/>
    </location>
</feature>
<dbReference type="FunFam" id="3.90.550.20:FF:000002">
    <property type="entry name" value="Initiation-specific alpha-1,6-mannosyltransferase"/>
    <property type="match status" value="1"/>
</dbReference>
<dbReference type="Pfam" id="PF00501">
    <property type="entry name" value="AMP-binding"/>
    <property type="match status" value="1"/>
</dbReference>
<dbReference type="Pfam" id="PF13193">
    <property type="entry name" value="AMP-binding_C"/>
    <property type="match status" value="1"/>
</dbReference>